<evidence type="ECO:0000259" key="1">
    <source>
        <dbReference type="PROSITE" id="PS50801"/>
    </source>
</evidence>
<dbReference type="AlphaFoldDB" id="A0A2N8SM35"/>
<protein>
    <submittedName>
        <fullName evidence="2">STAS domain-containing protein</fullName>
    </submittedName>
</protein>
<dbReference type="InterPro" id="IPR058548">
    <property type="entry name" value="MlaB-like_STAS"/>
</dbReference>
<feature type="domain" description="STAS" evidence="1">
    <location>
        <begin position="15"/>
        <end position="107"/>
    </location>
</feature>
<comment type="caution">
    <text evidence="2">The sequence shown here is derived from an EMBL/GenBank/DDBJ whole genome shotgun (WGS) entry which is preliminary data.</text>
</comment>
<dbReference type="OrthoDB" id="6899289at2"/>
<sequence length="107" mass="11627">MLEITYDRSVEPARLRLTGSLTIYEVGQAHATLLSMLTKTDANPCLLDLEALEELDTAGAQLLLATQRHFEAAGGSLKVQGPAAAVTEVLELLRLETLYPDVLLAHR</sequence>
<name>A0A2N8SM35_STUST</name>
<dbReference type="PROSITE" id="PS50801">
    <property type="entry name" value="STAS"/>
    <property type="match status" value="1"/>
</dbReference>
<dbReference type="Gene3D" id="3.30.750.24">
    <property type="entry name" value="STAS domain"/>
    <property type="match status" value="1"/>
</dbReference>
<dbReference type="RefSeq" id="WP_021205876.1">
    <property type="nucleotide sequence ID" value="NZ_JAMOIG010000007.1"/>
</dbReference>
<dbReference type="InterPro" id="IPR002645">
    <property type="entry name" value="STAS_dom"/>
</dbReference>
<reference evidence="2 3" key="1">
    <citation type="submission" date="2018-01" db="EMBL/GenBank/DDBJ databases">
        <title>Denitrification phenotypes of diverse strains of Pseudomonas stutzeri.</title>
        <authorList>
            <person name="Milligan D.A."/>
            <person name="Bergaust L."/>
            <person name="Bakken L.R."/>
            <person name="Frostegard A."/>
        </authorList>
    </citation>
    <scope>NUCLEOTIDE SEQUENCE [LARGE SCALE GENOMIC DNA]</scope>
    <source>
        <strain evidence="2 3">28a3</strain>
    </source>
</reference>
<dbReference type="Pfam" id="PF13466">
    <property type="entry name" value="STAS_2"/>
    <property type="match status" value="1"/>
</dbReference>
<dbReference type="InterPro" id="IPR036513">
    <property type="entry name" value="STAS_dom_sf"/>
</dbReference>
<dbReference type="SUPFAM" id="SSF52091">
    <property type="entry name" value="SpoIIaa-like"/>
    <property type="match status" value="1"/>
</dbReference>
<dbReference type="PANTHER" id="PTHR35849">
    <property type="entry name" value="BLR2341 PROTEIN"/>
    <property type="match status" value="1"/>
</dbReference>
<gene>
    <name evidence="2" type="ORF">CXL00_20515</name>
</gene>
<dbReference type="InterPro" id="IPR052746">
    <property type="entry name" value="MlaB_ABC_Transporter"/>
</dbReference>
<evidence type="ECO:0000313" key="3">
    <source>
        <dbReference type="Proteomes" id="UP000235897"/>
    </source>
</evidence>
<dbReference type="PANTHER" id="PTHR35849:SF2">
    <property type="entry name" value="BLR2341 PROTEIN"/>
    <property type="match status" value="1"/>
</dbReference>
<proteinExistence type="predicted"/>
<dbReference type="EMBL" id="POUW01000009">
    <property type="protein sequence ID" value="PNG03554.1"/>
    <property type="molecule type" value="Genomic_DNA"/>
</dbReference>
<dbReference type="Proteomes" id="UP000235897">
    <property type="component" value="Unassembled WGS sequence"/>
</dbReference>
<organism evidence="2 3">
    <name type="scientific">Stutzerimonas stutzeri</name>
    <name type="common">Pseudomonas stutzeri</name>
    <dbReference type="NCBI Taxonomy" id="316"/>
    <lineage>
        <taxon>Bacteria</taxon>
        <taxon>Pseudomonadati</taxon>
        <taxon>Pseudomonadota</taxon>
        <taxon>Gammaproteobacteria</taxon>
        <taxon>Pseudomonadales</taxon>
        <taxon>Pseudomonadaceae</taxon>
        <taxon>Stutzerimonas</taxon>
    </lineage>
</organism>
<evidence type="ECO:0000313" key="2">
    <source>
        <dbReference type="EMBL" id="PNG03554.1"/>
    </source>
</evidence>
<accession>A0A2N8SM35</accession>